<comment type="caution">
    <text evidence="1">The sequence shown here is derived from an EMBL/GenBank/DDBJ whole genome shotgun (WGS) entry which is preliminary data.</text>
</comment>
<dbReference type="Proteomes" id="UP000887013">
    <property type="component" value="Unassembled WGS sequence"/>
</dbReference>
<protein>
    <submittedName>
        <fullName evidence="1">Uncharacterized protein</fullName>
    </submittedName>
</protein>
<keyword evidence="2" id="KW-1185">Reference proteome</keyword>
<accession>A0A8X6NKC2</accession>
<dbReference type="AlphaFoldDB" id="A0A8X6NKC2"/>
<gene>
    <name evidence="1" type="ORF">NPIL_382231</name>
</gene>
<organism evidence="1 2">
    <name type="scientific">Nephila pilipes</name>
    <name type="common">Giant wood spider</name>
    <name type="synonym">Nephila maculata</name>
    <dbReference type="NCBI Taxonomy" id="299642"/>
    <lineage>
        <taxon>Eukaryota</taxon>
        <taxon>Metazoa</taxon>
        <taxon>Ecdysozoa</taxon>
        <taxon>Arthropoda</taxon>
        <taxon>Chelicerata</taxon>
        <taxon>Arachnida</taxon>
        <taxon>Araneae</taxon>
        <taxon>Araneomorphae</taxon>
        <taxon>Entelegynae</taxon>
        <taxon>Araneoidea</taxon>
        <taxon>Nephilidae</taxon>
        <taxon>Nephila</taxon>
    </lineage>
</organism>
<evidence type="ECO:0000313" key="1">
    <source>
        <dbReference type="EMBL" id="GFT17910.1"/>
    </source>
</evidence>
<proteinExistence type="predicted"/>
<evidence type="ECO:0000313" key="2">
    <source>
        <dbReference type="Proteomes" id="UP000887013"/>
    </source>
</evidence>
<name>A0A8X6NKC2_NEPPI</name>
<dbReference type="EMBL" id="BMAW01010230">
    <property type="protein sequence ID" value="GFT17910.1"/>
    <property type="molecule type" value="Genomic_DNA"/>
</dbReference>
<sequence>MKFGPWFRCLATGWRPLPGWTRLPQINPRYVDRFVDRRQSKTSSDKELKRLNGLLEMELKPGSGQTACSRQSTGCRNAG</sequence>
<reference evidence="1" key="1">
    <citation type="submission" date="2020-08" db="EMBL/GenBank/DDBJ databases">
        <title>Multicomponent nature underlies the extraordinary mechanical properties of spider dragline silk.</title>
        <authorList>
            <person name="Kono N."/>
            <person name="Nakamura H."/>
            <person name="Mori M."/>
            <person name="Yoshida Y."/>
            <person name="Ohtoshi R."/>
            <person name="Malay A.D."/>
            <person name="Moran D.A.P."/>
            <person name="Tomita M."/>
            <person name="Numata K."/>
            <person name="Arakawa K."/>
        </authorList>
    </citation>
    <scope>NUCLEOTIDE SEQUENCE</scope>
</reference>